<dbReference type="Proteomes" id="UP000503129">
    <property type="component" value="Chromosome"/>
</dbReference>
<dbReference type="PROSITE" id="PS01117">
    <property type="entry name" value="HTH_MARR_1"/>
    <property type="match status" value="1"/>
</dbReference>
<dbReference type="InterPro" id="IPR023187">
    <property type="entry name" value="Tscrpt_reg_MarR-type_CS"/>
</dbReference>
<dbReference type="EMBL" id="CP030118">
    <property type="protein sequence ID" value="QDL07771.1"/>
    <property type="molecule type" value="Genomic_DNA"/>
</dbReference>
<dbReference type="InterPro" id="IPR036390">
    <property type="entry name" value="WH_DNA-bd_sf"/>
</dbReference>
<keyword evidence="1" id="KW-0805">Transcription regulation</keyword>
<keyword evidence="6" id="KW-1185">Reference proteome</keyword>
<evidence type="ECO:0000259" key="4">
    <source>
        <dbReference type="PROSITE" id="PS50995"/>
    </source>
</evidence>
<keyword evidence="2" id="KW-0238">DNA-binding</keyword>
<accession>A0A856MDJ6</accession>
<dbReference type="InterPro" id="IPR036388">
    <property type="entry name" value="WH-like_DNA-bd_sf"/>
</dbReference>
<dbReference type="KEGG" id="bsen:DP114_07550"/>
<dbReference type="PROSITE" id="PS50995">
    <property type="entry name" value="HTH_MARR_2"/>
    <property type="match status" value="1"/>
</dbReference>
<protein>
    <submittedName>
        <fullName evidence="5">MarR family transcriptional regulator</fullName>
    </submittedName>
</protein>
<dbReference type="SUPFAM" id="SSF46785">
    <property type="entry name" value="Winged helix' DNA-binding domain"/>
    <property type="match status" value="1"/>
</dbReference>
<dbReference type="AlphaFoldDB" id="A0A856MDJ6"/>
<reference evidence="5 6" key="1">
    <citation type="submission" date="2018-06" db="EMBL/GenBank/DDBJ databases">
        <title>Comparative genomics of Brasilonema spp. strains.</title>
        <authorList>
            <person name="Alvarenga D.O."/>
            <person name="Fiore M.F."/>
            <person name="Varani A.M."/>
        </authorList>
    </citation>
    <scope>NUCLEOTIDE SEQUENCE [LARGE SCALE GENOMIC DNA]</scope>
    <source>
        <strain evidence="5 6">CENA114</strain>
    </source>
</reference>
<feature type="domain" description="HTH marR-type" evidence="4">
    <location>
        <begin position="20"/>
        <end position="152"/>
    </location>
</feature>
<sequence length="155" mass="18071">MVYKPNKSQDLESWQQVRAPYGLGYRIKILSQLLSRKLTERLEPFGLTPFHWVVLCCLWEEDGLPTSSIGDKLQQVGGTLTGVLDRMEERGLIRRERDCRDRRIWRIWLTDAGRELETVLPAIAVEIREQAMYGISYAEREQFSQLMNQAIENLS</sequence>
<dbReference type="PANTHER" id="PTHR42756:SF1">
    <property type="entry name" value="TRANSCRIPTIONAL REPRESSOR OF EMRAB OPERON"/>
    <property type="match status" value="1"/>
</dbReference>
<keyword evidence="3" id="KW-0804">Transcription</keyword>
<dbReference type="SMART" id="SM00347">
    <property type="entry name" value="HTH_MARR"/>
    <property type="match status" value="1"/>
</dbReference>
<dbReference type="GO" id="GO:0003677">
    <property type="term" value="F:DNA binding"/>
    <property type="evidence" value="ECO:0007669"/>
    <property type="project" value="UniProtKB-KW"/>
</dbReference>
<evidence type="ECO:0000256" key="2">
    <source>
        <dbReference type="ARBA" id="ARBA00023125"/>
    </source>
</evidence>
<organism evidence="5 6">
    <name type="scientific">Brasilonema sennae CENA114</name>
    <dbReference type="NCBI Taxonomy" id="415709"/>
    <lineage>
        <taxon>Bacteria</taxon>
        <taxon>Bacillati</taxon>
        <taxon>Cyanobacteriota</taxon>
        <taxon>Cyanophyceae</taxon>
        <taxon>Nostocales</taxon>
        <taxon>Scytonemataceae</taxon>
        <taxon>Brasilonema</taxon>
        <taxon>Bromeliae group (in: Brasilonema)</taxon>
    </lineage>
</organism>
<evidence type="ECO:0000313" key="6">
    <source>
        <dbReference type="Proteomes" id="UP000503129"/>
    </source>
</evidence>
<dbReference type="Pfam" id="PF01047">
    <property type="entry name" value="MarR"/>
    <property type="match status" value="1"/>
</dbReference>
<evidence type="ECO:0000313" key="5">
    <source>
        <dbReference type="EMBL" id="QDL07771.1"/>
    </source>
</evidence>
<dbReference type="Gene3D" id="1.10.10.10">
    <property type="entry name" value="Winged helix-like DNA-binding domain superfamily/Winged helix DNA-binding domain"/>
    <property type="match status" value="1"/>
</dbReference>
<name>A0A856MDJ6_9CYAN</name>
<dbReference type="GO" id="GO:0003700">
    <property type="term" value="F:DNA-binding transcription factor activity"/>
    <property type="evidence" value="ECO:0007669"/>
    <property type="project" value="InterPro"/>
</dbReference>
<proteinExistence type="predicted"/>
<gene>
    <name evidence="5" type="ORF">DP114_07550</name>
</gene>
<dbReference type="PANTHER" id="PTHR42756">
    <property type="entry name" value="TRANSCRIPTIONAL REGULATOR, MARR"/>
    <property type="match status" value="1"/>
</dbReference>
<dbReference type="RefSeq" id="WP_171975803.1">
    <property type="nucleotide sequence ID" value="NZ_CAWOXK010000001.1"/>
</dbReference>
<dbReference type="InterPro" id="IPR000835">
    <property type="entry name" value="HTH_MarR-typ"/>
</dbReference>
<evidence type="ECO:0000256" key="3">
    <source>
        <dbReference type="ARBA" id="ARBA00023163"/>
    </source>
</evidence>
<evidence type="ECO:0000256" key="1">
    <source>
        <dbReference type="ARBA" id="ARBA00023015"/>
    </source>
</evidence>
<dbReference type="PRINTS" id="PR00598">
    <property type="entry name" value="HTHMARR"/>
</dbReference>